<reference evidence="3" key="1">
    <citation type="journal article" date="2014" name="Genome Announc.">
        <title>Genome sequence and annotation of Acremonium chrysogenum, producer of the beta-lactam antibiotic cephalosporin C.</title>
        <authorList>
            <person name="Terfehr D."/>
            <person name="Dahlmann T.A."/>
            <person name="Specht T."/>
            <person name="Zadra I."/>
            <person name="Kuernsteiner H."/>
            <person name="Kueck U."/>
        </authorList>
    </citation>
    <scope>NUCLEOTIDE SEQUENCE [LARGE SCALE GENOMIC DNA]</scope>
    <source>
        <strain evidence="3">ATCC 11550 / CBS 779.69 / DSM 880 / IAM 14645 / JCM 23072 / IMI 49137</strain>
    </source>
</reference>
<evidence type="ECO:0000256" key="1">
    <source>
        <dbReference type="SAM" id="Phobius"/>
    </source>
</evidence>
<dbReference type="AlphaFoldDB" id="A0A086TGQ0"/>
<keyword evidence="1" id="KW-0472">Membrane</keyword>
<keyword evidence="3" id="KW-1185">Reference proteome</keyword>
<name>A0A086TGQ0_HAPC1</name>
<organism evidence="2 3">
    <name type="scientific">Hapsidospora chrysogenum (strain ATCC 11550 / CBS 779.69 / DSM 880 / IAM 14645 / JCM 23072 / IMI 49137)</name>
    <name type="common">Acremonium chrysogenum</name>
    <dbReference type="NCBI Taxonomy" id="857340"/>
    <lineage>
        <taxon>Eukaryota</taxon>
        <taxon>Fungi</taxon>
        <taxon>Dikarya</taxon>
        <taxon>Ascomycota</taxon>
        <taxon>Pezizomycotina</taxon>
        <taxon>Sordariomycetes</taxon>
        <taxon>Hypocreomycetidae</taxon>
        <taxon>Hypocreales</taxon>
        <taxon>Bionectriaceae</taxon>
        <taxon>Hapsidospora</taxon>
    </lineage>
</organism>
<evidence type="ECO:0000313" key="3">
    <source>
        <dbReference type="Proteomes" id="UP000029964"/>
    </source>
</evidence>
<keyword evidence="1" id="KW-1133">Transmembrane helix</keyword>
<dbReference type="Proteomes" id="UP000029964">
    <property type="component" value="Unassembled WGS sequence"/>
</dbReference>
<protein>
    <submittedName>
        <fullName evidence="2">Uncharacterized protein</fullName>
    </submittedName>
</protein>
<dbReference type="EMBL" id="JPKY01000003">
    <property type="protein sequence ID" value="KFH48532.1"/>
    <property type="molecule type" value="Genomic_DNA"/>
</dbReference>
<feature type="transmembrane region" description="Helical" evidence="1">
    <location>
        <begin position="112"/>
        <end position="129"/>
    </location>
</feature>
<sequence>MSRSESPVEVKKGAEEKGKSVVGRLQDWGSSAIPPSLLATLVIALHSRPRQPLPLLLFTPPLFLSTYLSLAGFPTAAGGISAAWSGLYSLLALRRRQGLGAKMSVRGAVRGVAVGVGIVNCVAGGLVYARGDFGRDEEERRRANRWG</sequence>
<proteinExistence type="predicted"/>
<accession>A0A086TGQ0</accession>
<comment type="caution">
    <text evidence="2">The sequence shown here is derived from an EMBL/GenBank/DDBJ whole genome shotgun (WGS) entry which is preliminary data.</text>
</comment>
<keyword evidence="1" id="KW-0812">Transmembrane</keyword>
<dbReference type="HOGENOM" id="CLU_099515_1_0_1"/>
<dbReference type="STRING" id="857340.A0A086TGQ0"/>
<feature type="transmembrane region" description="Helical" evidence="1">
    <location>
        <begin position="67"/>
        <end position="91"/>
    </location>
</feature>
<evidence type="ECO:0000313" key="2">
    <source>
        <dbReference type="EMBL" id="KFH48532.1"/>
    </source>
</evidence>
<gene>
    <name evidence="2" type="ORF">ACRE_006190</name>
</gene>